<dbReference type="eggNOG" id="ENOG5030NM6">
    <property type="taxonomic scope" value="Bacteria"/>
</dbReference>
<dbReference type="AlphaFoldDB" id="A1THR5"/>
<dbReference type="HOGENOM" id="CLU_476341_0_0_11"/>
<dbReference type="Proteomes" id="UP000009159">
    <property type="component" value="Chromosome"/>
</dbReference>
<dbReference type="KEGG" id="mva:Mvan_5957"/>
<reference evidence="1" key="1">
    <citation type="submission" date="2006-12" db="EMBL/GenBank/DDBJ databases">
        <title>Complete sequence of Mycobacterium vanbaalenii PYR-1.</title>
        <authorList>
            <consortium name="US DOE Joint Genome Institute"/>
            <person name="Copeland A."/>
            <person name="Lucas S."/>
            <person name="Lapidus A."/>
            <person name="Barry K."/>
            <person name="Detter J.C."/>
            <person name="Glavina del Rio T."/>
            <person name="Hammon N."/>
            <person name="Israni S."/>
            <person name="Dalin E."/>
            <person name="Tice H."/>
            <person name="Pitluck S."/>
            <person name="Singan V."/>
            <person name="Schmutz J."/>
            <person name="Larimer F."/>
            <person name="Land M."/>
            <person name="Hauser L."/>
            <person name="Kyrpides N."/>
            <person name="Anderson I.J."/>
            <person name="Miller C."/>
            <person name="Richardson P."/>
        </authorList>
    </citation>
    <scope>NUCLEOTIDE SEQUENCE [LARGE SCALE GENOMIC DNA]</scope>
    <source>
        <strain evidence="1">PYR-1</strain>
    </source>
</reference>
<name>A1THR5_MYCVP</name>
<dbReference type="RefSeq" id="WP_011783060.1">
    <property type="nucleotide sequence ID" value="NC_008726.1"/>
</dbReference>
<evidence type="ECO:0000313" key="1">
    <source>
        <dbReference type="EMBL" id="ABM16715.1"/>
    </source>
</evidence>
<evidence type="ECO:0000313" key="2">
    <source>
        <dbReference type="Proteomes" id="UP000009159"/>
    </source>
</evidence>
<sequence length="572" mass="63910">MALDDDSESVRMAAWRAIRDAVVAGDDDLAEQLATRTQSAESVERVVVSAMDRAAYENGTYRRFTGGLIRWLRRAARGDQTWAIARIGVEWWPELSLIDRSRHRGDVTAEPEITEEEADRCLEIAAGRGHRRAAFRHDTLESLLIAYGDGTPDDLISTADLRSIEARVAAKYAATDDSRADSWFRRATASPRWYDRDGGATWLEAMSGYGRWAHSHGDVALCDQVSGRVVDDAVVEGATDRCAMAADAHKPYRDSFCLAASNESARLHIFRHLLIDHDPTPESGMELLRLFSRNHYFGPEEHDIAAAVWERRHGPFRAAAAVESHAWQLTGFLLTEVVPSVLRLVGCDEHAGRIVDVLATVDFSVNGFWEPVLEYDDRMRELGERSYGWGEPLDEVEMAEYRARTDYHPHPLDRFIDELIDPARIAGWRTVEDTASALDDARRLRLLDWQHPLERAGLDSVASTLERGLRPRVSEREDRLLGGSDAWLAMWLATSSSVPDGWKRRLQWSEVWNRISPMVAEILVTGAIAVAAVQRSDDANDANSAMAYDAVQATITDGVQRHIEAVLAAATT</sequence>
<gene>
    <name evidence="1" type="ordered locus">Mvan_5957</name>
</gene>
<dbReference type="EMBL" id="CP000511">
    <property type="protein sequence ID" value="ABM16715.1"/>
    <property type="molecule type" value="Genomic_DNA"/>
</dbReference>
<keyword evidence="2" id="KW-1185">Reference proteome</keyword>
<organism evidence="1 2">
    <name type="scientific">Mycolicibacterium vanbaalenii (strain DSM 7251 / JCM 13017 / BCRC 16820 / KCTC 9966 / NRRL B-24157 / PYR-1)</name>
    <name type="common">Mycobacterium vanbaalenii</name>
    <dbReference type="NCBI Taxonomy" id="350058"/>
    <lineage>
        <taxon>Bacteria</taxon>
        <taxon>Bacillati</taxon>
        <taxon>Actinomycetota</taxon>
        <taxon>Actinomycetes</taxon>
        <taxon>Mycobacteriales</taxon>
        <taxon>Mycobacteriaceae</taxon>
        <taxon>Mycolicibacterium</taxon>
    </lineage>
</organism>
<protein>
    <submittedName>
        <fullName evidence="1">Uncharacterized protein</fullName>
    </submittedName>
</protein>
<proteinExistence type="predicted"/>
<accession>A1THR5</accession>